<proteinExistence type="predicted"/>
<accession>A0A1B6LFY3</accession>
<sequence length="158" mass="17806">MDSTTTCLVPVLEDVPIEIKKEEIQDEAVDDQCISDNKTTLDDLLELQDLQSLKLEGYEDDVKQVLEKLIIKDDIDRVNMCYKHDLKIPYVKLKRCNEIDQPNTKHPPLNKLVSSEDDGKSSIVEAKTIQIVPLYNPGPPSPWGVGIDVEKVAESSFV</sequence>
<name>A0A1B6LFY3_9HEMI</name>
<protein>
    <submittedName>
        <fullName evidence="1">Uncharacterized protein</fullName>
    </submittedName>
</protein>
<reference evidence="1" key="1">
    <citation type="submission" date="2015-11" db="EMBL/GenBank/DDBJ databases">
        <title>De novo transcriptome assembly of four potential Pierce s Disease insect vectors from Arizona vineyards.</title>
        <authorList>
            <person name="Tassone E.E."/>
        </authorList>
    </citation>
    <scope>NUCLEOTIDE SEQUENCE</scope>
</reference>
<dbReference type="EMBL" id="GEBQ01017385">
    <property type="protein sequence ID" value="JAT22592.1"/>
    <property type="molecule type" value="Transcribed_RNA"/>
</dbReference>
<evidence type="ECO:0000313" key="1">
    <source>
        <dbReference type="EMBL" id="JAT22592.1"/>
    </source>
</evidence>
<feature type="non-terminal residue" evidence="1">
    <location>
        <position position="158"/>
    </location>
</feature>
<gene>
    <name evidence="1" type="ORF">g.41796</name>
</gene>
<organism evidence="1">
    <name type="scientific">Graphocephala atropunctata</name>
    <dbReference type="NCBI Taxonomy" id="36148"/>
    <lineage>
        <taxon>Eukaryota</taxon>
        <taxon>Metazoa</taxon>
        <taxon>Ecdysozoa</taxon>
        <taxon>Arthropoda</taxon>
        <taxon>Hexapoda</taxon>
        <taxon>Insecta</taxon>
        <taxon>Pterygota</taxon>
        <taxon>Neoptera</taxon>
        <taxon>Paraneoptera</taxon>
        <taxon>Hemiptera</taxon>
        <taxon>Auchenorrhyncha</taxon>
        <taxon>Membracoidea</taxon>
        <taxon>Cicadellidae</taxon>
        <taxon>Cicadellinae</taxon>
        <taxon>Cicadellini</taxon>
        <taxon>Graphocephala</taxon>
    </lineage>
</organism>
<dbReference type="AlphaFoldDB" id="A0A1B6LFY3"/>